<gene>
    <name evidence="2" type="ORF">ACFQBQ_08525</name>
</gene>
<sequence>MRTYSTKQRWMLALVPPLVAAFVRLLGMTWRVRDVNAPQTPVGHTIGGPSVFAFWHCSLLACAYRFRGQGIAILISQSFDGELIARVVEQLGFVAVRGSSSRGGVGGLKAMADAYAEGRICAFTADGPKGPARVAKAGPVQLAKLTSAPWIGCFHAQPDRAWSMRSWDRFMVPKPFARITFSWPQHLSVTESASAEELLQQVQRRMDDAVAMTEVGR</sequence>
<organism evidence="2 3">
    <name type="scientific">Granulicella cerasi</name>
    <dbReference type="NCBI Taxonomy" id="741063"/>
    <lineage>
        <taxon>Bacteria</taxon>
        <taxon>Pseudomonadati</taxon>
        <taxon>Acidobacteriota</taxon>
        <taxon>Terriglobia</taxon>
        <taxon>Terriglobales</taxon>
        <taxon>Acidobacteriaceae</taxon>
        <taxon>Granulicella</taxon>
    </lineage>
</organism>
<dbReference type="RefSeq" id="WP_263372081.1">
    <property type="nucleotide sequence ID" value="NZ_JAGSYD010000003.1"/>
</dbReference>
<evidence type="ECO:0000259" key="1">
    <source>
        <dbReference type="Pfam" id="PF04028"/>
    </source>
</evidence>
<dbReference type="InterPro" id="IPR007172">
    <property type="entry name" value="DUF374"/>
</dbReference>
<evidence type="ECO:0000313" key="3">
    <source>
        <dbReference type="Proteomes" id="UP001596391"/>
    </source>
</evidence>
<reference evidence="3" key="1">
    <citation type="journal article" date="2019" name="Int. J. Syst. Evol. Microbiol.">
        <title>The Global Catalogue of Microorganisms (GCM) 10K type strain sequencing project: providing services to taxonomists for standard genome sequencing and annotation.</title>
        <authorList>
            <consortium name="The Broad Institute Genomics Platform"/>
            <consortium name="The Broad Institute Genome Sequencing Center for Infectious Disease"/>
            <person name="Wu L."/>
            <person name="Ma J."/>
        </authorList>
    </citation>
    <scope>NUCLEOTIDE SEQUENCE [LARGE SCALE GENOMIC DNA]</scope>
    <source>
        <strain evidence="3">CGMCC 1.16026</strain>
    </source>
</reference>
<accession>A0ABW1ZA83</accession>
<keyword evidence="3" id="KW-1185">Reference proteome</keyword>
<evidence type="ECO:0000313" key="2">
    <source>
        <dbReference type="EMBL" id="MFC6645626.1"/>
    </source>
</evidence>
<dbReference type="Pfam" id="PF04028">
    <property type="entry name" value="DUF374"/>
    <property type="match status" value="1"/>
</dbReference>
<name>A0ABW1ZA83_9BACT</name>
<keyword evidence="2" id="KW-0012">Acyltransferase</keyword>
<protein>
    <submittedName>
        <fullName evidence="2">Lysophospholipid acyltransferase family protein</fullName>
    </submittedName>
</protein>
<proteinExistence type="predicted"/>
<dbReference type="Proteomes" id="UP001596391">
    <property type="component" value="Unassembled WGS sequence"/>
</dbReference>
<comment type="caution">
    <text evidence="2">The sequence shown here is derived from an EMBL/GenBank/DDBJ whole genome shotgun (WGS) entry which is preliminary data.</text>
</comment>
<feature type="domain" description="DUF374" evidence="1">
    <location>
        <begin position="64"/>
        <end position="132"/>
    </location>
</feature>
<dbReference type="GO" id="GO:0016746">
    <property type="term" value="F:acyltransferase activity"/>
    <property type="evidence" value="ECO:0007669"/>
    <property type="project" value="UniProtKB-KW"/>
</dbReference>
<keyword evidence="2" id="KW-0808">Transferase</keyword>
<dbReference type="EMBL" id="JBHSWI010000001">
    <property type="protein sequence ID" value="MFC6645626.1"/>
    <property type="molecule type" value="Genomic_DNA"/>
</dbReference>